<feature type="chain" id="PRO_5011475961" evidence="1">
    <location>
        <begin position="32"/>
        <end position="308"/>
    </location>
</feature>
<dbReference type="STRING" id="420953.SAMN05192543_108111"/>
<keyword evidence="4" id="KW-1185">Reference proteome</keyword>
<evidence type="ECO:0000259" key="2">
    <source>
        <dbReference type="Pfam" id="PF00561"/>
    </source>
</evidence>
<dbReference type="RefSeq" id="WP_091017131.1">
    <property type="nucleotide sequence ID" value="NZ_CP041745.1"/>
</dbReference>
<dbReference type="AlphaFoldDB" id="A0A1I3SDS9"/>
<name>A0A1I3SDS9_9BURK</name>
<sequence>MSEYSFRLSRLFNLPSIAALVTALVATPTFASTYSVAPNIAVGIVNALPNPAAAPPGANLQSCSLKQHPYPVVLVNGTFSVMEDDFGALAPDLANAGYCVYTFNYGGASPNSLIQATGSAISSASVLASYVQQVLSETGATKVDLVGHSQGGMLAEYYAKVIGGAPYIHNLVGLSPTTHGTTLDGLTLLASVFPGANQLVGAACPACADQENGSAMIQQLDSGPIAQAGVGYTIIETKDEFVVTPVGSSFINEPGVTNEYVQSSCPLDAVDHADLSYDNVAIQLVKNALSPSTAHAPNCAISFPWPAQ</sequence>
<dbReference type="OrthoDB" id="275181at2"/>
<dbReference type="Gene3D" id="3.40.50.1820">
    <property type="entry name" value="alpha/beta hydrolase"/>
    <property type="match status" value="1"/>
</dbReference>
<dbReference type="PANTHER" id="PTHR32015:SF1">
    <property type="entry name" value="LIPASE"/>
    <property type="match status" value="1"/>
</dbReference>
<dbReference type="GO" id="GO:0016042">
    <property type="term" value="P:lipid catabolic process"/>
    <property type="evidence" value="ECO:0007669"/>
    <property type="project" value="InterPro"/>
</dbReference>
<dbReference type="InterPro" id="IPR000073">
    <property type="entry name" value="AB_hydrolase_1"/>
</dbReference>
<protein>
    <submittedName>
        <fullName evidence="3">Lipase (Class 2)</fullName>
    </submittedName>
</protein>
<dbReference type="InterPro" id="IPR002918">
    <property type="entry name" value="Lipase_EstA/Esterase_EstB"/>
</dbReference>
<accession>A0A1I3SDS9</accession>
<feature type="signal peptide" evidence="1">
    <location>
        <begin position="1"/>
        <end position="31"/>
    </location>
</feature>
<dbReference type="Pfam" id="PF00561">
    <property type="entry name" value="Abhydrolase_1"/>
    <property type="match status" value="1"/>
</dbReference>
<organism evidence="3 4">
    <name type="scientific">Paraburkholderia megapolitana</name>
    <dbReference type="NCBI Taxonomy" id="420953"/>
    <lineage>
        <taxon>Bacteria</taxon>
        <taxon>Pseudomonadati</taxon>
        <taxon>Pseudomonadota</taxon>
        <taxon>Betaproteobacteria</taxon>
        <taxon>Burkholderiales</taxon>
        <taxon>Burkholderiaceae</taxon>
        <taxon>Paraburkholderia</taxon>
    </lineage>
</organism>
<proteinExistence type="predicted"/>
<dbReference type="GO" id="GO:0016298">
    <property type="term" value="F:lipase activity"/>
    <property type="evidence" value="ECO:0007669"/>
    <property type="project" value="TreeGrafter"/>
</dbReference>
<reference evidence="3 4" key="1">
    <citation type="submission" date="2016-10" db="EMBL/GenBank/DDBJ databases">
        <authorList>
            <person name="de Groot N.N."/>
        </authorList>
    </citation>
    <scope>NUCLEOTIDE SEQUENCE [LARGE SCALE GENOMIC DNA]</scope>
    <source>
        <strain evidence="3 4">LMG 23650</strain>
    </source>
</reference>
<dbReference type="InterPro" id="IPR029058">
    <property type="entry name" value="AB_hydrolase_fold"/>
</dbReference>
<evidence type="ECO:0000313" key="3">
    <source>
        <dbReference type="EMBL" id="SFJ55701.1"/>
    </source>
</evidence>
<dbReference type="PANTHER" id="PTHR32015">
    <property type="entry name" value="FASTING INDUCED LIPASE"/>
    <property type="match status" value="1"/>
</dbReference>
<evidence type="ECO:0000256" key="1">
    <source>
        <dbReference type="SAM" id="SignalP"/>
    </source>
</evidence>
<gene>
    <name evidence="3" type="ORF">SAMN05192543_108111</name>
</gene>
<dbReference type="Proteomes" id="UP000199548">
    <property type="component" value="Unassembled WGS sequence"/>
</dbReference>
<dbReference type="SUPFAM" id="SSF53474">
    <property type="entry name" value="alpha/beta-Hydrolases"/>
    <property type="match status" value="1"/>
</dbReference>
<feature type="domain" description="AB hydrolase-1" evidence="2">
    <location>
        <begin position="70"/>
        <end position="183"/>
    </location>
</feature>
<evidence type="ECO:0000313" key="4">
    <source>
        <dbReference type="Proteomes" id="UP000199548"/>
    </source>
</evidence>
<keyword evidence="1" id="KW-0732">Signal</keyword>
<dbReference type="EMBL" id="FOQU01000008">
    <property type="protein sequence ID" value="SFJ55701.1"/>
    <property type="molecule type" value="Genomic_DNA"/>
</dbReference>